<protein>
    <submittedName>
        <fullName evidence="1">Uncharacterized protein</fullName>
    </submittedName>
</protein>
<comment type="caution">
    <text evidence="1">The sequence shown here is derived from an EMBL/GenBank/DDBJ whole genome shotgun (WGS) entry which is preliminary data.</text>
</comment>
<dbReference type="EMBL" id="LVYD01000013">
    <property type="protein sequence ID" value="OQP65975.1"/>
    <property type="molecule type" value="Genomic_DNA"/>
</dbReference>
<dbReference type="AlphaFoldDB" id="A0A1V9G5Q9"/>
<dbReference type="STRING" id="1703345.A3860_15410"/>
<evidence type="ECO:0000313" key="1">
    <source>
        <dbReference type="EMBL" id="OQP65975.1"/>
    </source>
</evidence>
<dbReference type="Proteomes" id="UP000192796">
    <property type="component" value="Unassembled WGS sequence"/>
</dbReference>
<sequence>MSLYNTNSAHLFSGVEDFNPYAGAGKLQCAFLFQGVKLLKSRVFKQILKFRIYFANFIYRSMNNIL</sequence>
<gene>
    <name evidence="1" type="ORF">A3860_15410</name>
</gene>
<proteinExistence type="predicted"/>
<keyword evidence="2" id="KW-1185">Reference proteome</keyword>
<organism evidence="1 2">
    <name type="scientific">Niastella vici</name>
    <dbReference type="NCBI Taxonomy" id="1703345"/>
    <lineage>
        <taxon>Bacteria</taxon>
        <taxon>Pseudomonadati</taxon>
        <taxon>Bacteroidota</taxon>
        <taxon>Chitinophagia</taxon>
        <taxon>Chitinophagales</taxon>
        <taxon>Chitinophagaceae</taxon>
        <taxon>Niastella</taxon>
    </lineage>
</organism>
<name>A0A1V9G5Q9_9BACT</name>
<reference evidence="1 2" key="1">
    <citation type="submission" date="2016-03" db="EMBL/GenBank/DDBJ databases">
        <title>Niastella vici sp. nov., isolated from farmland soil.</title>
        <authorList>
            <person name="Chen L."/>
            <person name="Wang D."/>
            <person name="Yang S."/>
            <person name="Wang G."/>
        </authorList>
    </citation>
    <scope>NUCLEOTIDE SEQUENCE [LARGE SCALE GENOMIC DNA]</scope>
    <source>
        <strain evidence="1 2">DJ57</strain>
    </source>
</reference>
<accession>A0A1V9G5Q9</accession>
<evidence type="ECO:0000313" key="2">
    <source>
        <dbReference type="Proteomes" id="UP000192796"/>
    </source>
</evidence>